<dbReference type="Proteomes" id="UP001595821">
    <property type="component" value="Unassembled WGS sequence"/>
</dbReference>
<dbReference type="RefSeq" id="WP_246972527.1">
    <property type="nucleotide sequence ID" value="NZ_CP095397.1"/>
</dbReference>
<accession>A0ABD5P4R6</accession>
<feature type="domain" description="DUF7344" evidence="3">
    <location>
        <begin position="32"/>
        <end position="113"/>
    </location>
</feature>
<dbReference type="InterPro" id="IPR036388">
    <property type="entry name" value="WH-like_DNA-bd_sf"/>
</dbReference>
<dbReference type="InterPro" id="IPR055768">
    <property type="entry name" value="DUF7344"/>
</dbReference>
<gene>
    <name evidence="4" type="ORF">ACFOZ7_20415</name>
</gene>
<reference evidence="4 5" key="1">
    <citation type="journal article" date="2014" name="Int. J. Syst. Evol. Microbiol.">
        <title>Complete genome sequence of Corynebacterium casei LMG S-19264T (=DSM 44701T), isolated from a smear-ripened cheese.</title>
        <authorList>
            <consortium name="US DOE Joint Genome Institute (JGI-PGF)"/>
            <person name="Walter F."/>
            <person name="Albersmeier A."/>
            <person name="Kalinowski J."/>
            <person name="Ruckert C."/>
        </authorList>
    </citation>
    <scope>NUCLEOTIDE SEQUENCE [LARGE SCALE GENOMIC DNA]</scope>
    <source>
        <strain evidence="4 5">IBRC-M 10912</strain>
    </source>
</reference>
<keyword evidence="2" id="KW-0812">Transmembrane</keyword>
<organism evidence="4 5">
    <name type="scientific">Natribaculum luteum</name>
    <dbReference type="NCBI Taxonomy" id="1586232"/>
    <lineage>
        <taxon>Archaea</taxon>
        <taxon>Methanobacteriati</taxon>
        <taxon>Methanobacteriota</taxon>
        <taxon>Stenosarchaea group</taxon>
        <taxon>Halobacteria</taxon>
        <taxon>Halobacteriales</taxon>
        <taxon>Natrialbaceae</taxon>
        <taxon>Natribaculum</taxon>
    </lineage>
</organism>
<feature type="transmembrane region" description="Helical" evidence="2">
    <location>
        <begin position="138"/>
        <end position="161"/>
    </location>
</feature>
<evidence type="ECO:0000259" key="3">
    <source>
        <dbReference type="Pfam" id="PF24035"/>
    </source>
</evidence>
<feature type="transmembrane region" description="Helical" evidence="2">
    <location>
        <begin position="167"/>
        <end position="186"/>
    </location>
</feature>
<evidence type="ECO:0000313" key="4">
    <source>
        <dbReference type="EMBL" id="MFC4249263.1"/>
    </source>
</evidence>
<dbReference type="EMBL" id="JBHSDJ010000131">
    <property type="protein sequence ID" value="MFC4249263.1"/>
    <property type="molecule type" value="Genomic_DNA"/>
</dbReference>
<sequence>MGGEAMASAEQTTEADESTPPDGESLSRDTVFQTLSNRRRRRALRYLIQHRNDETVRMRDLSEWIAAEENGVSRGQVTYKQRKRVYTSLYQSHLPALHRDGIVDYDRARGTVSLTPVATEFDTYLETTSENDRSWSTYWLGLGVTAVTVSVVALLGVVPALSRTSHLLAVAISLALFASAVVFASVGGRDSS</sequence>
<dbReference type="Pfam" id="PF24035">
    <property type="entry name" value="DUF7344"/>
    <property type="match status" value="1"/>
</dbReference>
<protein>
    <recommendedName>
        <fullName evidence="3">DUF7344 domain-containing protein</fullName>
    </recommendedName>
</protein>
<name>A0ABD5P4R6_9EURY</name>
<feature type="region of interest" description="Disordered" evidence="1">
    <location>
        <begin position="1"/>
        <end position="31"/>
    </location>
</feature>
<keyword evidence="2" id="KW-1133">Transmembrane helix</keyword>
<keyword evidence="2" id="KW-0472">Membrane</keyword>
<dbReference type="GeneID" id="71853053"/>
<dbReference type="AlphaFoldDB" id="A0ABD5P4R6"/>
<evidence type="ECO:0000256" key="1">
    <source>
        <dbReference type="SAM" id="MobiDB-lite"/>
    </source>
</evidence>
<evidence type="ECO:0000313" key="5">
    <source>
        <dbReference type="Proteomes" id="UP001595821"/>
    </source>
</evidence>
<proteinExistence type="predicted"/>
<dbReference type="Gene3D" id="1.10.10.10">
    <property type="entry name" value="Winged helix-like DNA-binding domain superfamily/Winged helix DNA-binding domain"/>
    <property type="match status" value="1"/>
</dbReference>
<evidence type="ECO:0000256" key="2">
    <source>
        <dbReference type="SAM" id="Phobius"/>
    </source>
</evidence>
<comment type="caution">
    <text evidence="4">The sequence shown here is derived from an EMBL/GenBank/DDBJ whole genome shotgun (WGS) entry which is preliminary data.</text>
</comment>